<feature type="compositionally biased region" description="Basic and acidic residues" evidence="1">
    <location>
        <begin position="1232"/>
        <end position="1249"/>
    </location>
</feature>
<feature type="compositionally biased region" description="Polar residues" evidence="1">
    <location>
        <begin position="751"/>
        <end position="785"/>
    </location>
</feature>
<feature type="compositionally biased region" description="Polar residues" evidence="1">
    <location>
        <begin position="477"/>
        <end position="491"/>
    </location>
</feature>
<feature type="compositionally biased region" description="Polar residues" evidence="1">
    <location>
        <begin position="794"/>
        <end position="803"/>
    </location>
</feature>
<evidence type="ECO:0000313" key="5">
    <source>
        <dbReference type="EMBL" id="KAK8744899.1"/>
    </source>
</evidence>
<feature type="region of interest" description="Disordered" evidence="1">
    <location>
        <begin position="1011"/>
        <end position="1109"/>
    </location>
</feature>
<feature type="region of interest" description="Disordered" evidence="1">
    <location>
        <begin position="1182"/>
        <end position="1272"/>
    </location>
</feature>
<dbReference type="EMBL" id="JARKIK010000021">
    <property type="protein sequence ID" value="KAK8744899.1"/>
    <property type="molecule type" value="Genomic_DNA"/>
</dbReference>
<feature type="region of interest" description="Disordered" evidence="1">
    <location>
        <begin position="708"/>
        <end position="733"/>
    </location>
</feature>
<feature type="region of interest" description="Disordered" evidence="1">
    <location>
        <begin position="460"/>
        <end position="532"/>
    </location>
</feature>
<feature type="compositionally biased region" description="Polar residues" evidence="1">
    <location>
        <begin position="1513"/>
        <end position="1545"/>
    </location>
</feature>
<feature type="compositionally biased region" description="Basic and acidic residues" evidence="1">
    <location>
        <begin position="517"/>
        <end position="526"/>
    </location>
</feature>
<feature type="compositionally biased region" description="Polar residues" evidence="1">
    <location>
        <begin position="892"/>
        <end position="904"/>
    </location>
</feature>
<accession>A0AAW0Y431</accession>
<feature type="region of interest" description="Disordered" evidence="1">
    <location>
        <begin position="564"/>
        <end position="597"/>
    </location>
</feature>
<feature type="compositionally biased region" description="Polar residues" evidence="1">
    <location>
        <begin position="648"/>
        <end position="665"/>
    </location>
</feature>
<feature type="compositionally biased region" description="Basic and acidic residues" evidence="1">
    <location>
        <begin position="828"/>
        <end position="840"/>
    </location>
</feature>
<dbReference type="InterPro" id="IPR057507">
    <property type="entry name" value="Sha_B-like_N"/>
</dbReference>
<evidence type="ECO:0000256" key="2">
    <source>
        <dbReference type="SAM" id="Phobius"/>
    </source>
</evidence>
<feature type="compositionally biased region" description="Low complexity" evidence="1">
    <location>
        <begin position="1082"/>
        <end position="1091"/>
    </location>
</feature>
<keyword evidence="2" id="KW-0472">Membrane</keyword>
<feature type="chain" id="PRO_5043833418" description="Shavenoid isoform B-like N-terminal domain-containing protein" evidence="3">
    <location>
        <begin position="20"/>
        <end position="1636"/>
    </location>
</feature>
<name>A0AAW0Y431_CHEQU</name>
<feature type="compositionally biased region" description="Low complexity" evidence="1">
    <location>
        <begin position="1258"/>
        <end position="1270"/>
    </location>
</feature>
<gene>
    <name evidence="5" type="ORF">OTU49_000673</name>
</gene>
<evidence type="ECO:0000259" key="4">
    <source>
        <dbReference type="Pfam" id="PF23328"/>
    </source>
</evidence>
<feature type="region of interest" description="Disordered" evidence="1">
    <location>
        <begin position="1501"/>
        <end position="1564"/>
    </location>
</feature>
<keyword evidence="3" id="KW-0732">Signal</keyword>
<sequence>MVTEVVWFLLMILLCRTEAAKKLPSGKIVTSITRHYQGDVYTLSGVGGCGCGEGGGVATVGPGEACQCQCVPNTPTFRDDAAQCVSTLHECSLADFVSSSGSEKIPYVYMPLKHQLVHPTAEVALLGLAHGGSPLMSPVCVVTKGSILTQDGWENMANTSTFEPPFRLFRDGGRTYVQWVGEEVARVSAEGRLVLVTLICRDAAQPNTPVFRPCLAFRVAGVSEAALFAPVRTGSSDEGLSSGEGIIIGLVVTCLAIMYVVGMTIYIKLKRRKKRERNLAKLSEEGLRKSKGHRGRDKRPPHPTPKPSLVSSSDELDEDIEDLSYASRTRRAEREKAHVSFTTVVVHNTGTRSCSNYGSVGHDVSDGIERAPRSPLAVVETLGDAGPSDSGARALAVLSPEEGTEAVTGDVQEAQAKRKLYFNPAYFEPEMLQSPPPAALEFLTRIREMINIAKSKMKSKTYQPSLGDIPEEDSEGQSRPISRATGRSSRITLPADDLEKHDEGGINQGDVNTQSDSLEHSRDSDSRSSTLRRLARRVNSHGESFVSEIIKTLDLKPKLPIPDNGIYNAHSQKAPAPKPPPPKPVNARNDSPVEAEEDFPELIKPSMLRSVLRDGKRLTELNNTFENFRQEMMATFHRMKKVGEAISPMSTLSRTKNKNKSSPANTLEKRKSEFSNNEGKVHKWLQTLENKNSYTRMSENQNVIFDSKTAISDDIPPPLPEKYTKPPTPPRKHRALACRSVSFNEMKEPSSVLSSVGNTSCKNSNDGRTRQTSGKVQVTRSLSWQSEHRHYDSNPRQPSQQASAVPEEGLNTSFGSEDDSLNDLLSEAESKVPKMTHSDSDSTYSDTRSRYKDSLEPGIDDNEMNSKSLSRQLPREEEITARNEVFNKKTGTKTMSCLIKNSESPYERARDGENTNDNHTYEEIHFPAGGKHREKRKAPQRPSENNSKVSETQSAERKGSNEEDNFCSIYSNPDSLASEVTIEKSNSPIYSGCKVTIPVVNNMGLDHQETTAGFDQDTLEKRGKKVDRNGSFIQDSLERPKTKKRNNNKNENTDGTKTQRKMCLPSETFQNPDKSLLDIYESRSSTRSLRSSRNESPERTCSPVRVSNPPSPIKIGSFYLNNISSSMNSTNNIIGNNNDTQKKYITFKDYQEMRFQQGSFDSDISSSPLPVTGTSINFNFCSSSPLNKDQKDIRPPLPPKQTRTHETTGNSSPNLPPKSRNIPPPLPLKANKKSDFPVSETDRPKLPEKSRKKSTRDIPLSPSPSGSSIPELTEEEARSILHGLLAHTVQDPHRLSPLHEEDDIENNFLGVGNTAADSDSRASVPCLDAYSSGSLETPISSSSSSPRCDIIEQERKAVGEGMDTNLYLKNLNIEERLDDPGSPGSDARVSGQFILSTIGRSLSLRRQPSLNREQTNGFLAKLRNINDVNTDNEAVSKGMEVALALNAKSDLEQHFKDKSGADSIKRTWRKIIEKVDDSKEENDKISIMKFQQYMVSLDRKEREKKLKQEDSGYHSTDSSESANSRTSQTSVLSTAISSASTSVPSLTPGLTGRHQPRHNNSLNRPHFLQRSTSMYQLNSFVSPEPSSCYWSGSFQRASLRASLSRRFNQAETSGGLSVYINNCFTPDDDVHVSFPL</sequence>
<reference evidence="5 6" key="1">
    <citation type="journal article" date="2024" name="BMC Genomics">
        <title>Genome assembly of redclaw crayfish (Cherax quadricarinatus) provides insights into its immune adaptation and hypoxia tolerance.</title>
        <authorList>
            <person name="Liu Z."/>
            <person name="Zheng J."/>
            <person name="Li H."/>
            <person name="Fang K."/>
            <person name="Wang S."/>
            <person name="He J."/>
            <person name="Zhou D."/>
            <person name="Weng S."/>
            <person name="Chi M."/>
            <person name="Gu Z."/>
            <person name="He J."/>
            <person name="Li F."/>
            <person name="Wang M."/>
        </authorList>
    </citation>
    <scope>NUCLEOTIDE SEQUENCE [LARGE SCALE GENOMIC DNA]</scope>
    <source>
        <strain evidence="5">ZL_2023a</strain>
    </source>
</reference>
<feature type="region of interest" description="Disordered" evidence="1">
    <location>
        <begin position="746"/>
        <end position="970"/>
    </location>
</feature>
<feature type="transmembrane region" description="Helical" evidence="2">
    <location>
        <begin position="246"/>
        <end position="267"/>
    </location>
</feature>
<feature type="region of interest" description="Disordered" evidence="1">
    <location>
        <begin position="280"/>
        <end position="316"/>
    </location>
</feature>
<feature type="compositionally biased region" description="Basic and acidic residues" evidence="1">
    <location>
        <begin position="873"/>
        <end position="887"/>
    </location>
</feature>
<feature type="compositionally biased region" description="Basic residues" evidence="1">
    <location>
        <begin position="289"/>
        <end position="301"/>
    </location>
</feature>
<keyword evidence="2" id="KW-1133">Transmembrane helix</keyword>
<protein>
    <recommendedName>
        <fullName evidence="4">Shavenoid isoform B-like N-terminal domain-containing protein</fullName>
    </recommendedName>
</protein>
<dbReference type="Pfam" id="PF23328">
    <property type="entry name" value="Sha_B_N"/>
    <property type="match status" value="1"/>
</dbReference>
<feature type="compositionally biased region" description="Basic residues" evidence="1">
    <location>
        <begin position="930"/>
        <end position="939"/>
    </location>
</feature>
<evidence type="ECO:0000313" key="6">
    <source>
        <dbReference type="Proteomes" id="UP001445076"/>
    </source>
</evidence>
<proteinExistence type="predicted"/>
<dbReference type="PANTHER" id="PTHR39387">
    <property type="entry name" value="SHAVENOID, ISOFORM B"/>
    <property type="match status" value="1"/>
</dbReference>
<keyword evidence="6" id="KW-1185">Reference proteome</keyword>
<organism evidence="5 6">
    <name type="scientific">Cherax quadricarinatus</name>
    <name type="common">Australian red claw crayfish</name>
    <dbReference type="NCBI Taxonomy" id="27406"/>
    <lineage>
        <taxon>Eukaryota</taxon>
        <taxon>Metazoa</taxon>
        <taxon>Ecdysozoa</taxon>
        <taxon>Arthropoda</taxon>
        <taxon>Crustacea</taxon>
        <taxon>Multicrustacea</taxon>
        <taxon>Malacostraca</taxon>
        <taxon>Eumalacostraca</taxon>
        <taxon>Eucarida</taxon>
        <taxon>Decapoda</taxon>
        <taxon>Pleocyemata</taxon>
        <taxon>Astacidea</taxon>
        <taxon>Parastacoidea</taxon>
        <taxon>Parastacidae</taxon>
        <taxon>Cherax</taxon>
    </lineage>
</organism>
<keyword evidence="2" id="KW-0812">Transmembrane</keyword>
<comment type="caution">
    <text evidence="5">The sequence shown here is derived from an EMBL/GenBank/DDBJ whole genome shotgun (WGS) entry which is preliminary data.</text>
</comment>
<evidence type="ECO:0000256" key="1">
    <source>
        <dbReference type="SAM" id="MobiDB-lite"/>
    </source>
</evidence>
<dbReference type="GO" id="GO:0005938">
    <property type="term" value="C:cell cortex"/>
    <property type="evidence" value="ECO:0007669"/>
    <property type="project" value="TreeGrafter"/>
</dbReference>
<feature type="compositionally biased region" description="Polar residues" evidence="1">
    <location>
        <begin position="942"/>
        <end position="953"/>
    </location>
</feature>
<feature type="region of interest" description="Disordered" evidence="1">
    <location>
        <begin position="647"/>
        <end position="678"/>
    </location>
</feature>
<feature type="compositionally biased region" description="Basic and acidic residues" evidence="1">
    <location>
        <begin position="1501"/>
        <end position="1512"/>
    </location>
</feature>
<feature type="signal peptide" evidence="3">
    <location>
        <begin position="1"/>
        <end position="19"/>
    </location>
</feature>
<dbReference type="PANTHER" id="PTHR39387:SF1">
    <property type="entry name" value="SHAVENOID, ISOFORM B"/>
    <property type="match status" value="1"/>
</dbReference>
<dbReference type="Proteomes" id="UP001445076">
    <property type="component" value="Unassembled WGS sequence"/>
</dbReference>
<feature type="domain" description="Shavenoid isoform B-like N-terminal" evidence="4">
    <location>
        <begin position="30"/>
        <end position="89"/>
    </location>
</feature>
<evidence type="ECO:0000256" key="3">
    <source>
        <dbReference type="SAM" id="SignalP"/>
    </source>
</evidence>